<evidence type="ECO:0000256" key="7">
    <source>
        <dbReference type="HAMAP-Rule" id="MF_00227"/>
    </source>
</evidence>
<evidence type="ECO:0000256" key="1">
    <source>
        <dbReference type="ARBA" id="ARBA00002663"/>
    </source>
</evidence>
<keyword evidence="2 7" id="KW-0819">tRNA processing</keyword>
<dbReference type="NCBIfam" id="TIGR00188">
    <property type="entry name" value="rnpA"/>
    <property type="match status" value="1"/>
</dbReference>
<keyword evidence="4 7" id="KW-0255">Endonuclease</keyword>
<dbReference type="Pfam" id="PF00825">
    <property type="entry name" value="Ribonuclease_P"/>
    <property type="match status" value="1"/>
</dbReference>
<evidence type="ECO:0000256" key="6">
    <source>
        <dbReference type="ARBA" id="ARBA00022884"/>
    </source>
</evidence>
<dbReference type="PROSITE" id="PS00648">
    <property type="entry name" value="RIBONUCLEASE_P"/>
    <property type="match status" value="1"/>
</dbReference>
<evidence type="ECO:0000256" key="8">
    <source>
        <dbReference type="NCBIfam" id="TIGR00188"/>
    </source>
</evidence>
<dbReference type="PANTHER" id="PTHR33992:SF1">
    <property type="entry name" value="RIBONUCLEASE P PROTEIN COMPONENT"/>
    <property type="match status" value="1"/>
</dbReference>
<dbReference type="GO" id="GO:0004526">
    <property type="term" value="F:ribonuclease P activity"/>
    <property type="evidence" value="ECO:0007669"/>
    <property type="project" value="UniProtKB-UniRule"/>
</dbReference>
<dbReference type="RefSeq" id="WP_114833873.1">
    <property type="nucleotide sequence ID" value="NZ_LR699114.1"/>
</dbReference>
<sequence>MLKGGQDSLSKFTRTSRLKTKQEFQFVFAKPGKVAHKYLLALYRPNERSHARLGIIVGKHHIKTAVARNQLRRVIRESFRHHQEALKGLDIIVLVRSECTSLLRSLQGKKILRDDIGNLWQALIKCSRLS</sequence>
<comment type="caution">
    <text evidence="9">The sequence shown here is derived from an EMBL/GenBank/DDBJ whole genome shotgun (WGS) entry which is preliminary data.</text>
</comment>
<keyword evidence="10" id="KW-1185">Reference proteome</keyword>
<dbReference type="GO" id="GO:0001682">
    <property type="term" value="P:tRNA 5'-leader removal"/>
    <property type="evidence" value="ECO:0007669"/>
    <property type="project" value="UniProtKB-UniRule"/>
</dbReference>
<evidence type="ECO:0000313" key="9">
    <source>
        <dbReference type="EMBL" id="RDI46582.1"/>
    </source>
</evidence>
<organism evidence="9 10">
    <name type="scientific">Aquicella lusitana</name>
    <dbReference type="NCBI Taxonomy" id="254246"/>
    <lineage>
        <taxon>Bacteria</taxon>
        <taxon>Pseudomonadati</taxon>
        <taxon>Pseudomonadota</taxon>
        <taxon>Gammaproteobacteria</taxon>
        <taxon>Legionellales</taxon>
        <taxon>Coxiellaceae</taxon>
        <taxon>Aquicella</taxon>
    </lineage>
</organism>
<comment type="similarity">
    <text evidence="7">Belongs to the RnpA family.</text>
</comment>
<comment type="catalytic activity">
    <reaction evidence="7">
        <text>Endonucleolytic cleavage of RNA, removing 5'-extranucleotides from tRNA precursor.</text>
        <dbReference type="EC" id="3.1.26.5"/>
    </reaction>
</comment>
<comment type="function">
    <text evidence="1 7">RNaseP catalyzes the removal of the 5'-leader sequence from pre-tRNA to produce the mature 5'-terminus. It can also cleave other RNA substrates such as 4.5S RNA. The protein component plays an auxiliary but essential role in vivo by binding to the 5'-leader sequence and broadening the substrate specificity of the ribozyme.</text>
</comment>
<keyword evidence="3 7" id="KW-0540">Nuclease</keyword>
<dbReference type="AlphaFoldDB" id="A0A370GSA6"/>
<comment type="subunit">
    <text evidence="7">Consists of a catalytic RNA component (M1 or rnpB) and a protein subunit.</text>
</comment>
<reference evidence="9 10" key="1">
    <citation type="submission" date="2018-07" db="EMBL/GenBank/DDBJ databases">
        <title>Genomic Encyclopedia of Type Strains, Phase IV (KMG-IV): sequencing the most valuable type-strain genomes for metagenomic binning, comparative biology and taxonomic classification.</title>
        <authorList>
            <person name="Goeker M."/>
        </authorList>
    </citation>
    <scope>NUCLEOTIDE SEQUENCE [LARGE SCALE GENOMIC DNA]</scope>
    <source>
        <strain evidence="9 10">DSM 16500</strain>
    </source>
</reference>
<dbReference type="OrthoDB" id="9796422at2"/>
<dbReference type="InterPro" id="IPR020539">
    <property type="entry name" value="RNase_P_CS"/>
</dbReference>
<dbReference type="GO" id="GO:0042781">
    <property type="term" value="F:3'-tRNA processing endoribonuclease activity"/>
    <property type="evidence" value="ECO:0007669"/>
    <property type="project" value="TreeGrafter"/>
</dbReference>
<dbReference type="Proteomes" id="UP000254720">
    <property type="component" value="Unassembled WGS sequence"/>
</dbReference>
<evidence type="ECO:0000256" key="2">
    <source>
        <dbReference type="ARBA" id="ARBA00022694"/>
    </source>
</evidence>
<dbReference type="PANTHER" id="PTHR33992">
    <property type="entry name" value="RIBONUCLEASE P PROTEIN COMPONENT"/>
    <property type="match status" value="1"/>
</dbReference>
<evidence type="ECO:0000256" key="5">
    <source>
        <dbReference type="ARBA" id="ARBA00022801"/>
    </source>
</evidence>
<gene>
    <name evidence="7" type="primary">rnpA</name>
    <name evidence="9" type="ORF">C8D86_105106</name>
</gene>
<protein>
    <recommendedName>
        <fullName evidence="7 8">Ribonuclease P protein component</fullName>
        <shortName evidence="7">RNase P protein</shortName>
        <shortName evidence="7">RNaseP protein</shortName>
        <ecNumber evidence="7 8">3.1.26.5</ecNumber>
    </recommendedName>
    <alternativeName>
        <fullName evidence="7">Protein C5</fullName>
    </alternativeName>
</protein>
<dbReference type="InterPro" id="IPR000100">
    <property type="entry name" value="RNase_P"/>
</dbReference>
<keyword evidence="5 7" id="KW-0378">Hydrolase</keyword>
<dbReference type="Gene3D" id="3.30.230.10">
    <property type="match status" value="1"/>
</dbReference>
<dbReference type="GO" id="GO:0000049">
    <property type="term" value="F:tRNA binding"/>
    <property type="evidence" value="ECO:0007669"/>
    <property type="project" value="UniProtKB-UniRule"/>
</dbReference>
<keyword evidence="6 7" id="KW-0694">RNA-binding</keyword>
<proteinExistence type="inferred from homology"/>
<dbReference type="EC" id="3.1.26.5" evidence="7 8"/>
<dbReference type="EMBL" id="QQAX01000005">
    <property type="protein sequence ID" value="RDI46582.1"/>
    <property type="molecule type" value="Genomic_DNA"/>
</dbReference>
<dbReference type="InterPro" id="IPR020568">
    <property type="entry name" value="Ribosomal_Su5_D2-typ_SF"/>
</dbReference>
<evidence type="ECO:0000256" key="4">
    <source>
        <dbReference type="ARBA" id="ARBA00022759"/>
    </source>
</evidence>
<dbReference type="GO" id="GO:0030677">
    <property type="term" value="C:ribonuclease P complex"/>
    <property type="evidence" value="ECO:0007669"/>
    <property type="project" value="TreeGrafter"/>
</dbReference>
<evidence type="ECO:0000256" key="3">
    <source>
        <dbReference type="ARBA" id="ARBA00022722"/>
    </source>
</evidence>
<dbReference type="HAMAP" id="MF_00227">
    <property type="entry name" value="RNase_P"/>
    <property type="match status" value="1"/>
</dbReference>
<accession>A0A370GSA6</accession>
<evidence type="ECO:0000313" key="10">
    <source>
        <dbReference type="Proteomes" id="UP000254720"/>
    </source>
</evidence>
<name>A0A370GSA6_9COXI</name>
<dbReference type="SUPFAM" id="SSF54211">
    <property type="entry name" value="Ribosomal protein S5 domain 2-like"/>
    <property type="match status" value="1"/>
</dbReference>
<dbReference type="InterPro" id="IPR014721">
    <property type="entry name" value="Ribsml_uS5_D2-typ_fold_subgr"/>
</dbReference>